<protein>
    <recommendedName>
        <fullName evidence="3">Alcohol dehydrogenase iron-type/glycerol dehydrogenase GldA domain-containing protein</fullName>
    </recommendedName>
</protein>
<evidence type="ECO:0000313" key="2">
    <source>
        <dbReference type="Proteomes" id="UP001295423"/>
    </source>
</evidence>
<proteinExistence type="predicted"/>
<reference evidence="1" key="1">
    <citation type="submission" date="2023-08" db="EMBL/GenBank/DDBJ databases">
        <authorList>
            <person name="Audoor S."/>
            <person name="Bilcke G."/>
        </authorList>
    </citation>
    <scope>NUCLEOTIDE SEQUENCE</scope>
</reference>
<organism evidence="1 2">
    <name type="scientific">Cylindrotheca closterium</name>
    <dbReference type="NCBI Taxonomy" id="2856"/>
    <lineage>
        <taxon>Eukaryota</taxon>
        <taxon>Sar</taxon>
        <taxon>Stramenopiles</taxon>
        <taxon>Ochrophyta</taxon>
        <taxon>Bacillariophyta</taxon>
        <taxon>Bacillariophyceae</taxon>
        <taxon>Bacillariophycidae</taxon>
        <taxon>Bacillariales</taxon>
        <taxon>Bacillariaceae</taxon>
        <taxon>Cylindrotheca</taxon>
    </lineage>
</organism>
<accession>A0AAD2FJ74</accession>
<name>A0AAD2FJ74_9STRA</name>
<sequence>MASKNLLKPSGLSAFRRFLREETPTLRKSPVLVIASESADHGVKTLKAVEDACRAVNYVLTQEMGLRIVQSSISSAFPTIHDLEQRLELIRRTGASSVVAVGSGAAIDLSKVLPHQKEIEHLMLVPSTSAAMLAASSSHSLFLDSVDEALVPFPSALGTPQTNTNIISLEPSYLASAELSHVLFATLAIVLDACYRKSSHPILLEAVRNLVEVLGNPDKDRDHATAQELLYQSGMLLSYGLGQDDRSIPIALSSSLIPTIFPHIHVLSFFASLLPGICELVDEQDHDDEAVVKLVQMVKSISPESIPQLAVNDANLDGFSVPDMSLSHIQSNQALWKSFDVPNKVLLQILERSVQK</sequence>
<dbReference type="Proteomes" id="UP001295423">
    <property type="component" value="Unassembled WGS sequence"/>
</dbReference>
<keyword evidence="2" id="KW-1185">Reference proteome</keyword>
<dbReference type="EMBL" id="CAKOGP040001112">
    <property type="protein sequence ID" value="CAJ1942918.1"/>
    <property type="molecule type" value="Genomic_DNA"/>
</dbReference>
<dbReference type="AlphaFoldDB" id="A0AAD2FJ74"/>
<comment type="caution">
    <text evidence="1">The sequence shown here is derived from an EMBL/GenBank/DDBJ whole genome shotgun (WGS) entry which is preliminary data.</text>
</comment>
<evidence type="ECO:0000313" key="1">
    <source>
        <dbReference type="EMBL" id="CAJ1942918.1"/>
    </source>
</evidence>
<gene>
    <name evidence="1" type="ORF">CYCCA115_LOCUS8186</name>
</gene>
<dbReference type="SUPFAM" id="SSF56796">
    <property type="entry name" value="Dehydroquinate synthase-like"/>
    <property type="match status" value="1"/>
</dbReference>
<dbReference type="Gene3D" id="3.40.50.1970">
    <property type="match status" value="1"/>
</dbReference>
<evidence type="ECO:0008006" key="3">
    <source>
        <dbReference type="Google" id="ProtNLM"/>
    </source>
</evidence>